<dbReference type="AlphaFoldDB" id="A0A653CIQ6"/>
<feature type="coiled-coil region" evidence="1">
    <location>
        <begin position="138"/>
        <end position="165"/>
    </location>
</feature>
<gene>
    <name evidence="2" type="ORF">CALMAC_LOCUS9302</name>
</gene>
<proteinExistence type="predicted"/>
<protein>
    <submittedName>
        <fullName evidence="2">Uncharacterized protein</fullName>
    </submittedName>
</protein>
<evidence type="ECO:0000256" key="1">
    <source>
        <dbReference type="SAM" id="Coils"/>
    </source>
</evidence>
<dbReference type="Proteomes" id="UP000410492">
    <property type="component" value="Unassembled WGS sequence"/>
</dbReference>
<dbReference type="OrthoDB" id="6819123at2759"/>
<sequence length="170" mass="19519">MFPLEIPILPRFITGGISSLNFSLESGKTYEAAGAGQLLTQVVISADCDTLKLYPEAVSVQEQFRHNYEINKHMRSTWVLNEKCLYMFQSTNQDSEERSGYSTDEAKRKGEDEADIFKKCKKISRSPAKGVKRSVSEMDELKEMMAGIMSELREIRKENIEFKEEIMQMK</sequence>
<accession>A0A653CIQ6</accession>
<keyword evidence="3" id="KW-1185">Reference proteome</keyword>
<name>A0A653CIQ6_CALMS</name>
<evidence type="ECO:0000313" key="2">
    <source>
        <dbReference type="EMBL" id="VEN47576.1"/>
    </source>
</evidence>
<reference evidence="2 3" key="1">
    <citation type="submission" date="2019-01" db="EMBL/GenBank/DDBJ databases">
        <authorList>
            <person name="Sayadi A."/>
        </authorList>
    </citation>
    <scope>NUCLEOTIDE SEQUENCE [LARGE SCALE GENOMIC DNA]</scope>
</reference>
<dbReference type="EMBL" id="CAACVG010007903">
    <property type="protein sequence ID" value="VEN47576.1"/>
    <property type="molecule type" value="Genomic_DNA"/>
</dbReference>
<evidence type="ECO:0000313" key="3">
    <source>
        <dbReference type="Proteomes" id="UP000410492"/>
    </source>
</evidence>
<organism evidence="2 3">
    <name type="scientific">Callosobruchus maculatus</name>
    <name type="common">Southern cowpea weevil</name>
    <name type="synonym">Pulse bruchid</name>
    <dbReference type="NCBI Taxonomy" id="64391"/>
    <lineage>
        <taxon>Eukaryota</taxon>
        <taxon>Metazoa</taxon>
        <taxon>Ecdysozoa</taxon>
        <taxon>Arthropoda</taxon>
        <taxon>Hexapoda</taxon>
        <taxon>Insecta</taxon>
        <taxon>Pterygota</taxon>
        <taxon>Neoptera</taxon>
        <taxon>Endopterygota</taxon>
        <taxon>Coleoptera</taxon>
        <taxon>Polyphaga</taxon>
        <taxon>Cucujiformia</taxon>
        <taxon>Chrysomeloidea</taxon>
        <taxon>Chrysomelidae</taxon>
        <taxon>Bruchinae</taxon>
        <taxon>Bruchini</taxon>
        <taxon>Callosobruchus</taxon>
    </lineage>
</organism>
<keyword evidence="1" id="KW-0175">Coiled coil</keyword>